<dbReference type="SUPFAM" id="SSF117070">
    <property type="entry name" value="LEA14-like"/>
    <property type="match status" value="1"/>
</dbReference>
<organism evidence="2 3">
    <name type="scientific">Penicillium atrosanguineum</name>
    <dbReference type="NCBI Taxonomy" id="1132637"/>
    <lineage>
        <taxon>Eukaryota</taxon>
        <taxon>Fungi</taxon>
        <taxon>Dikarya</taxon>
        <taxon>Ascomycota</taxon>
        <taxon>Pezizomycotina</taxon>
        <taxon>Eurotiomycetes</taxon>
        <taxon>Eurotiomycetidae</taxon>
        <taxon>Eurotiales</taxon>
        <taxon>Aspergillaceae</taxon>
        <taxon>Penicillium</taxon>
    </lineage>
</organism>
<gene>
    <name evidence="2" type="ORF">N7476_011125</name>
</gene>
<dbReference type="Pfam" id="PF12505">
    <property type="entry name" value="DUF3712"/>
    <property type="match status" value="1"/>
</dbReference>
<dbReference type="AlphaFoldDB" id="A0A9W9GG25"/>
<keyword evidence="1" id="KW-1133">Transmembrane helix</keyword>
<dbReference type="InterPro" id="IPR022185">
    <property type="entry name" value="DUF3712"/>
</dbReference>
<keyword evidence="3" id="KW-1185">Reference proteome</keyword>
<dbReference type="EMBL" id="JAPZBO010000010">
    <property type="protein sequence ID" value="KAJ5299568.1"/>
    <property type="molecule type" value="Genomic_DNA"/>
</dbReference>
<dbReference type="PANTHER" id="PTHR35895">
    <property type="entry name" value="CHROMOSOME 16, WHOLE GENOME SHOTGUN SEQUENCE"/>
    <property type="match status" value="1"/>
</dbReference>
<evidence type="ECO:0000313" key="2">
    <source>
        <dbReference type="EMBL" id="KAJ5299568.1"/>
    </source>
</evidence>
<sequence>MSKSDIESSSDSDANAVVTPVKPTVWQRFKAHMKKWWWCYLIGLCIVVLVVILPLFYVGIPHFANSYINKYKYDYEGLSITNPRPTSFHVRQSQKISMGGGFSGSGHLSAFNASCKILSTGEQFAIFPVPTIDFSNGATLDIDHDLEVTCVDCMAQLAVEAATNQSFGVLVTGTPDLKFGSLPTAHLDIHKMMNMNGYNVTDFVNENGAFNVTSVDLLDTPVDGFNVNATISIRNPTPFIVEMGHVTFNLSMGGSDLGYVDLPNLMLQQDISSTIVLGKINTSMLVNEAILGSGELGEVTLDIKGHSCDYNGHDIPYFAAAIKAIQASATLDLLQYVSSLKSL</sequence>
<name>A0A9W9GG25_9EURO</name>
<proteinExistence type="predicted"/>
<dbReference type="Proteomes" id="UP001147746">
    <property type="component" value="Unassembled WGS sequence"/>
</dbReference>
<evidence type="ECO:0000313" key="3">
    <source>
        <dbReference type="Proteomes" id="UP001147746"/>
    </source>
</evidence>
<dbReference type="OrthoDB" id="10039566at2759"/>
<reference evidence="2" key="2">
    <citation type="journal article" date="2023" name="IMA Fungus">
        <title>Comparative genomic study of the Penicillium genus elucidates a diverse pangenome and 15 lateral gene transfer events.</title>
        <authorList>
            <person name="Petersen C."/>
            <person name="Sorensen T."/>
            <person name="Nielsen M.R."/>
            <person name="Sondergaard T.E."/>
            <person name="Sorensen J.L."/>
            <person name="Fitzpatrick D.A."/>
            <person name="Frisvad J.C."/>
            <person name="Nielsen K.L."/>
        </authorList>
    </citation>
    <scope>NUCLEOTIDE SEQUENCE</scope>
    <source>
        <strain evidence="2">IBT 21472</strain>
    </source>
</reference>
<accession>A0A9W9GG25</accession>
<comment type="caution">
    <text evidence="2">The sequence shown here is derived from an EMBL/GenBank/DDBJ whole genome shotgun (WGS) entry which is preliminary data.</text>
</comment>
<keyword evidence="1" id="KW-0472">Membrane</keyword>
<dbReference type="InterPro" id="IPR046368">
    <property type="entry name" value="Tag1"/>
</dbReference>
<feature type="transmembrane region" description="Helical" evidence="1">
    <location>
        <begin position="37"/>
        <end position="60"/>
    </location>
</feature>
<keyword evidence="1" id="KW-0812">Transmembrane</keyword>
<dbReference type="GO" id="GO:0000329">
    <property type="term" value="C:fungal-type vacuole membrane"/>
    <property type="evidence" value="ECO:0007669"/>
    <property type="project" value="InterPro"/>
</dbReference>
<dbReference type="PANTHER" id="PTHR35895:SF1">
    <property type="entry name" value="LIPID-BINDING SERUM GLYCOPROTEIN C-TERMINAL DOMAIN-CONTAINING PROTEIN"/>
    <property type="match status" value="1"/>
</dbReference>
<protein>
    <submittedName>
        <fullName evidence="2">Uncharacterized protein</fullName>
    </submittedName>
</protein>
<reference evidence="2" key="1">
    <citation type="submission" date="2022-12" db="EMBL/GenBank/DDBJ databases">
        <authorList>
            <person name="Petersen C."/>
        </authorList>
    </citation>
    <scope>NUCLEOTIDE SEQUENCE</scope>
    <source>
        <strain evidence="2">IBT 21472</strain>
    </source>
</reference>
<evidence type="ECO:0000256" key="1">
    <source>
        <dbReference type="SAM" id="Phobius"/>
    </source>
</evidence>